<evidence type="ECO:0000313" key="1">
    <source>
        <dbReference type="EMBL" id="CAG8744872.1"/>
    </source>
</evidence>
<evidence type="ECO:0000313" key="2">
    <source>
        <dbReference type="Proteomes" id="UP000789570"/>
    </source>
</evidence>
<keyword evidence="2" id="KW-1185">Reference proteome</keyword>
<name>A0A9N9NLP1_9GLOM</name>
<organism evidence="1 2">
    <name type="scientific">Funneliformis caledonium</name>
    <dbReference type="NCBI Taxonomy" id="1117310"/>
    <lineage>
        <taxon>Eukaryota</taxon>
        <taxon>Fungi</taxon>
        <taxon>Fungi incertae sedis</taxon>
        <taxon>Mucoromycota</taxon>
        <taxon>Glomeromycotina</taxon>
        <taxon>Glomeromycetes</taxon>
        <taxon>Glomerales</taxon>
        <taxon>Glomeraceae</taxon>
        <taxon>Funneliformis</taxon>
    </lineage>
</organism>
<feature type="non-terminal residue" evidence="1">
    <location>
        <position position="1"/>
    </location>
</feature>
<reference evidence="1" key="1">
    <citation type="submission" date="2021-06" db="EMBL/GenBank/DDBJ databases">
        <authorList>
            <person name="Kallberg Y."/>
            <person name="Tangrot J."/>
            <person name="Rosling A."/>
        </authorList>
    </citation>
    <scope>NUCLEOTIDE SEQUENCE</scope>
    <source>
        <strain evidence="1">UK204</strain>
    </source>
</reference>
<sequence>NVYDIFEEAVRQLGLLDKENNEFDKYLDKAAIYQMPSKLK</sequence>
<dbReference type="Proteomes" id="UP000789570">
    <property type="component" value="Unassembled WGS sequence"/>
</dbReference>
<accession>A0A9N9NLP1</accession>
<gene>
    <name evidence="1" type="ORF">FCALED_LOCUS15888</name>
</gene>
<dbReference type="OrthoDB" id="2437098at2759"/>
<proteinExistence type="predicted"/>
<comment type="caution">
    <text evidence="1">The sequence shown here is derived from an EMBL/GenBank/DDBJ whole genome shotgun (WGS) entry which is preliminary data.</text>
</comment>
<dbReference type="AlphaFoldDB" id="A0A9N9NLP1"/>
<dbReference type="EMBL" id="CAJVPQ010016155">
    <property type="protein sequence ID" value="CAG8744872.1"/>
    <property type="molecule type" value="Genomic_DNA"/>
</dbReference>
<protein>
    <submittedName>
        <fullName evidence="1">10541_t:CDS:1</fullName>
    </submittedName>
</protein>